<comment type="caution">
    <text evidence="13">The sequence shown here is derived from an EMBL/GenBank/DDBJ whole genome shotgun (WGS) entry which is preliminary data.</text>
</comment>
<keyword evidence="8 11" id="KW-0949">S-adenosyl-L-methionine</keyword>
<dbReference type="PANTHER" id="PTHR21210">
    <property type="entry name" value="TRNA (URACIL-O(2)-)-METHYLTRANSFERASE-RELATED"/>
    <property type="match status" value="1"/>
</dbReference>
<evidence type="ECO:0000256" key="6">
    <source>
        <dbReference type="ARBA" id="ARBA00022603"/>
    </source>
</evidence>
<comment type="subcellular location">
    <subcellularLocation>
        <location evidence="1 11">Cytoplasm</location>
    </subcellularLocation>
</comment>
<evidence type="ECO:0000256" key="4">
    <source>
        <dbReference type="ARBA" id="ARBA00017788"/>
    </source>
</evidence>
<dbReference type="PANTHER" id="PTHR21210:SF0">
    <property type="entry name" value="TRNA (URACIL-O(2)-)-METHYLTRANSFERASE-RELATED"/>
    <property type="match status" value="1"/>
</dbReference>
<keyword evidence="7 11" id="KW-0808">Transferase</keyword>
<comment type="function">
    <text evidence="11">Adenosyl-L-methionine (AdoMet)-dependent tRNA (uracil-O(2)-)-methyltransferase.</text>
</comment>
<evidence type="ECO:0000256" key="3">
    <source>
        <dbReference type="ARBA" id="ARBA00012795"/>
    </source>
</evidence>
<protein>
    <recommendedName>
        <fullName evidence="4 11">tRNA (uracil-O(2)-)-methyltransferase</fullName>
        <ecNumber evidence="3 11">2.1.1.211</ecNumber>
    </recommendedName>
</protein>
<feature type="compositionally biased region" description="Basic and acidic residues" evidence="12">
    <location>
        <begin position="231"/>
        <end position="241"/>
    </location>
</feature>
<evidence type="ECO:0000313" key="13">
    <source>
        <dbReference type="EMBL" id="TKX21407.1"/>
    </source>
</evidence>
<feature type="compositionally biased region" description="Low complexity" evidence="12">
    <location>
        <begin position="217"/>
        <end position="230"/>
    </location>
</feature>
<comment type="catalytic activity">
    <reaction evidence="10 11">
        <text>uridine(44) in tRNA(Ser) + S-adenosyl-L-methionine = 2'-O-methyluridine(44) in tRNA(Ser) + S-adenosyl-L-homocysteine + H(+)</text>
        <dbReference type="Rhea" id="RHEA:43100"/>
        <dbReference type="Rhea" id="RHEA-COMP:10339"/>
        <dbReference type="Rhea" id="RHEA-COMP:10340"/>
        <dbReference type="ChEBI" id="CHEBI:15378"/>
        <dbReference type="ChEBI" id="CHEBI:57856"/>
        <dbReference type="ChEBI" id="CHEBI:59789"/>
        <dbReference type="ChEBI" id="CHEBI:65315"/>
        <dbReference type="ChEBI" id="CHEBI:74478"/>
        <dbReference type="EC" id="2.1.1.211"/>
    </reaction>
</comment>
<name>A0A4U7B261_9PEZI</name>
<evidence type="ECO:0000313" key="14">
    <source>
        <dbReference type="Proteomes" id="UP000308133"/>
    </source>
</evidence>
<dbReference type="EMBL" id="PTQR01000081">
    <property type="protein sequence ID" value="TKX21407.1"/>
    <property type="molecule type" value="Genomic_DNA"/>
</dbReference>
<proteinExistence type="inferred from homology"/>
<dbReference type="GO" id="GO:0005737">
    <property type="term" value="C:cytoplasm"/>
    <property type="evidence" value="ECO:0007669"/>
    <property type="project" value="UniProtKB-SubCell"/>
</dbReference>
<dbReference type="Proteomes" id="UP000308133">
    <property type="component" value="Unassembled WGS sequence"/>
</dbReference>
<keyword evidence="6 11" id="KW-0489">Methyltransferase</keyword>
<reference evidence="13 14" key="1">
    <citation type="submission" date="2018-02" db="EMBL/GenBank/DDBJ databases">
        <title>Draft genome sequences of Elsinoe sp., causing black scab on jojoba.</title>
        <authorList>
            <person name="Stodart B."/>
            <person name="Jeffress S."/>
            <person name="Ash G."/>
            <person name="Arun Chinnappa K."/>
        </authorList>
    </citation>
    <scope>NUCLEOTIDE SEQUENCE [LARGE SCALE GENOMIC DNA]</scope>
    <source>
        <strain evidence="13 14">Hillstone_2</strain>
    </source>
</reference>
<evidence type="ECO:0000256" key="12">
    <source>
        <dbReference type="SAM" id="MobiDB-lite"/>
    </source>
</evidence>
<gene>
    <name evidence="13" type="ORF">C1H76_6481</name>
</gene>
<evidence type="ECO:0000256" key="8">
    <source>
        <dbReference type="ARBA" id="ARBA00022691"/>
    </source>
</evidence>
<dbReference type="GO" id="GO:0030488">
    <property type="term" value="P:tRNA methylation"/>
    <property type="evidence" value="ECO:0007669"/>
    <property type="project" value="UniProtKB-UniRule"/>
</dbReference>
<evidence type="ECO:0000256" key="9">
    <source>
        <dbReference type="ARBA" id="ARBA00022694"/>
    </source>
</evidence>
<evidence type="ECO:0000256" key="5">
    <source>
        <dbReference type="ARBA" id="ARBA00022490"/>
    </source>
</evidence>
<sequence>MAPQVFPLRPKSPSQDKAAANPASHYLLLPSLGEQWHPTCWTPTTFLPAHFSSCMDNLIRNPNLTSSHLFRADVLYDSDNDKATFLHSGASTPYSPSDAGASGLVQHMKPELRPKPLTVEGFKWRRTVVRQLVPRNRQLDRSIAQTCHFFDSVQAPHDHLTTSTNGVADEDGRSGQAVQSGAETRLVFYLPHVDEPDDMPFYHPKLQGVCFAHVHLPSTSPSSSPAQSRSQTDKPGPESPHESQGGLAIHVLPYATLPVSDLQPKLDRVILNLLTTIAKHSHGKQTGYRKKVHHDVVIPQPQFQDTYARLKETYARRIIEDWREATDPGKHVFEDLGIASFLIELWRGMYGSLKEGRQDDGTGEEEGGAAGGGFPGFVDIGCGNGLLVYLLREEGFEGWGFDVRKRKSWEAYPAETRGRLMEMTLVPDILQADVSGESHRDGSGQVVQTNGNGGVQDVRKQHNGIFKPGTFIISNHADELTAWTPLLGYLNNSPWIAIPCCSHDLGGRRFRAPKNLRSVRERAADAKSIDDFEELQQRSELKPEEHDDLRTRQAAETGSLKRREPLEDANGSHTVSKRGSNGSVKANGGESKPDSAAPTKKNQMPSAYASLCSYVAQLAEEVGFKPETEMLRIPSTRNACIVGRQRKDSSHEEEATRRDKVKHLIEHEMSLPIAEIRREWLDRAGFIAGKKGEGH</sequence>
<feature type="region of interest" description="Disordered" evidence="12">
    <location>
        <begin position="217"/>
        <end position="244"/>
    </location>
</feature>
<feature type="compositionally biased region" description="Basic and acidic residues" evidence="12">
    <location>
        <begin position="521"/>
        <end position="566"/>
    </location>
</feature>
<dbReference type="GO" id="GO:0141101">
    <property type="term" value="F:tRNA(Ser) (uridine(44)-2'-O-)-methyltransferase activity"/>
    <property type="evidence" value="ECO:0007669"/>
    <property type="project" value="UniProtKB-EC"/>
</dbReference>
<organism evidence="13 14">
    <name type="scientific">Elsinoe australis</name>
    <dbReference type="NCBI Taxonomy" id="40998"/>
    <lineage>
        <taxon>Eukaryota</taxon>
        <taxon>Fungi</taxon>
        <taxon>Dikarya</taxon>
        <taxon>Ascomycota</taxon>
        <taxon>Pezizomycotina</taxon>
        <taxon>Dothideomycetes</taxon>
        <taxon>Dothideomycetidae</taxon>
        <taxon>Myriangiales</taxon>
        <taxon>Elsinoaceae</taxon>
        <taxon>Elsinoe</taxon>
    </lineage>
</organism>
<feature type="compositionally biased region" description="Polar residues" evidence="12">
    <location>
        <begin position="571"/>
        <end position="584"/>
    </location>
</feature>
<keyword evidence="5 11" id="KW-0963">Cytoplasm</keyword>
<dbReference type="EC" id="2.1.1.211" evidence="3 11"/>
<dbReference type="InterPro" id="IPR011671">
    <property type="entry name" value="tRNA_uracil_MeTrfase"/>
</dbReference>
<dbReference type="AlphaFoldDB" id="A0A4U7B261"/>
<evidence type="ECO:0000256" key="11">
    <source>
        <dbReference type="RuleBase" id="RU368004"/>
    </source>
</evidence>
<comment type="similarity">
    <text evidence="2 11">Belongs to the TRM44 family.</text>
</comment>
<keyword evidence="9 11" id="KW-0819">tRNA processing</keyword>
<evidence type="ECO:0000256" key="7">
    <source>
        <dbReference type="ARBA" id="ARBA00022679"/>
    </source>
</evidence>
<evidence type="ECO:0000256" key="2">
    <source>
        <dbReference type="ARBA" id="ARBA00009056"/>
    </source>
</evidence>
<dbReference type="Pfam" id="PF07757">
    <property type="entry name" value="AdoMet_MTase"/>
    <property type="match status" value="2"/>
</dbReference>
<evidence type="ECO:0000256" key="1">
    <source>
        <dbReference type="ARBA" id="ARBA00004496"/>
    </source>
</evidence>
<feature type="region of interest" description="Disordered" evidence="12">
    <location>
        <begin position="521"/>
        <end position="602"/>
    </location>
</feature>
<evidence type="ECO:0000256" key="10">
    <source>
        <dbReference type="ARBA" id="ARBA00047957"/>
    </source>
</evidence>
<accession>A0A4U7B261</accession>